<sequence>MKDKHRRRKGRTWAEAAKTVLEKQPNTPMSCKEILRNIKEANLKDIRSGTVPSACLNAVLHGGCRGPDGTFYKVADMMGVYGLRSHLSDEARRMLEYKLDDSVDVSSTLDALEEPDAELVVNKQQSGTKKMPVCYLPEKAHHLIPALRRFTLYQIPTTSTSSSSSASSHRSPPRAVDSEDQFHHHHHHRAKGFKATSQMHSPTRIKFTLHHKHQRRKQQIVPRIILKPVKSPTGKEPNYAAEVIDLTPSPSDNERDSQAMQDDDVDTDTSKDDNSENNLRIAQNVNNAQHPAENTQKDQSTSSSDQQGQAGNPSSTSDSSGNVVDNQVESSRTMTRSSLGVRGDGNETPGVTSAKSEAPTASRVSLRISMRQALPLQTQTRSQTMSKLMANVPGFSGKPRNREKKFSVLSKLHPPKKMSLHVDLETPDSILANVNLKALINKHTFNSLPAHYQYKLLTLLPKVDRVQTNDNFIKMNGSALDNEFFARACSKWRERLSSGEFTPESQLRLRQEIEKDMIKLDPWKAKHFEPSWGQSLLATAPDIPESFASMGVIPPEERKSPAMHTRSSSQRKGAGGHSVSTVYRNTRSAASSSHHHHQKPGYEPLTRHHRSMSSRESRRLHRMTQKELKYCATVETRSTPKQDAVTKQPEFRSVIGDINIKPSSSSSLPPSSQSNFSCSSLLSSMAMESQRNQAAATSVASSTSSQMLQKSSAGKEVVSLKRPLESSDDSKEKRLCLDDSSVVVLDSRQVSRSQSVSTQSSATVLTAVSCANASRQQTSATTANPDIKPKVLPSVKSSVNVGKQGTRTLAQIKAQTQARAQAHGQTRTLAQIKAQTTAKLLARSAAQAEAQNQAKISGHTPTILNRSRSPQWNTVKTVIPVALSTSPANNPTQASLNQVPKHKLENHVVQVNASNQQVVQAIQPFIIKTQPGSGVSVVYVTQPNVVTLMPASATAIQRMNKSPGLAKPASVVQTTSSPRVVVEKIPQFTTSVLAVSSTSASQRPNSIKTLLNLKNASGESPNSASPHEEKSGNTNKTLPNGTSPGTPMHGPTKNENNSRASEVVILDNKTNTMRQQIVSASVSGTPVVSSESIKIVTNSNAQVDPFSCRSTPSLVLQPVDIANGRECADSLDASPGKCSCRLGAMVVCKGCGAFCHDDCVSPTSLCMACVVR</sequence>
<dbReference type="InterPro" id="IPR007759">
    <property type="entry name" value="Asxl_HARE-HTH"/>
</dbReference>
<reference evidence="13" key="1">
    <citation type="submission" date="2022-11" db="UniProtKB">
        <authorList>
            <consortium name="EnsemblMetazoa"/>
        </authorList>
    </citation>
    <scope>IDENTIFICATION</scope>
</reference>
<dbReference type="PROSITE" id="PS51913">
    <property type="entry name" value="HTH_HARE"/>
    <property type="match status" value="1"/>
</dbReference>
<evidence type="ECO:0000256" key="6">
    <source>
        <dbReference type="ARBA" id="ARBA00022833"/>
    </source>
</evidence>
<dbReference type="Pfam" id="PF13922">
    <property type="entry name" value="PHD_3"/>
    <property type="match status" value="1"/>
</dbReference>
<dbReference type="RefSeq" id="XP_038056707.1">
    <property type="nucleotide sequence ID" value="XM_038200779.1"/>
</dbReference>
<evidence type="ECO:0000313" key="14">
    <source>
        <dbReference type="Proteomes" id="UP000887568"/>
    </source>
</evidence>
<evidence type="ECO:0000256" key="1">
    <source>
        <dbReference type="ARBA" id="ARBA00004123"/>
    </source>
</evidence>
<feature type="domain" description="HTH HARE-type" evidence="11">
    <location>
        <begin position="11"/>
        <end position="86"/>
    </location>
</feature>
<accession>A0A913ZYR6</accession>
<feature type="compositionally biased region" description="Basic residues" evidence="10">
    <location>
        <begin position="183"/>
        <end position="192"/>
    </location>
</feature>
<dbReference type="AlphaFoldDB" id="A0A913ZYR6"/>
<keyword evidence="3" id="KW-0678">Repressor</keyword>
<dbReference type="Pfam" id="PF05066">
    <property type="entry name" value="HARE-HTH"/>
    <property type="match status" value="1"/>
</dbReference>
<dbReference type="InterPro" id="IPR024811">
    <property type="entry name" value="ASX/ASX-like"/>
</dbReference>
<keyword evidence="4" id="KW-0479">Metal-binding</keyword>
<feature type="compositionally biased region" description="Low complexity" evidence="10">
    <location>
        <begin position="158"/>
        <end position="175"/>
    </location>
</feature>
<feature type="compositionally biased region" description="Polar residues" evidence="10">
    <location>
        <begin position="1015"/>
        <end position="1025"/>
    </location>
</feature>
<evidence type="ECO:0000256" key="10">
    <source>
        <dbReference type="SAM" id="MobiDB-lite"/>
    </source>
</evidence>
<keyword evidence="14" id="KW-1185">Reference proteome</keyword>
<dbReference type="Pfam" id="PF13919">
    <property type="entry name" value="ASXH"/>
    <property type="match status" value="1"/>
</dbReference>
<feature type="compositionally biased region" description="Basic residues" evidence="10">
    <location>
        <begin position="607"/>
        <end position="623"/>
    </location>
</feature>
<dbReference type="GO" id="GO:0035517">
    <property type="term" value="C:PR-DUB complex"/>
    <property type="evidence" value="ECO:0007669"/>
    <property type="project" value="TreeGrafter"/>
</dbReference>
<feature type="compositionally biased region" description="Polar residues" evidence="10">
    <location>
        <begin position="1032"/>
        <end position="1045"/>
    </location>
</feature>
<evidence type="ECO:0000313" key="13">
    <source>
        <dbReference type="EnsemblMetazoa" id="XP_038056707.1"/>
    </source>
</evidence>
<evidence type="ECO:0000256" key="9">
    <source>
        <dbReference type="ARBA" id="ARBA00023242"/>
    </source>
</evidence>
<evidence type="ECO:0000259" key="11">
    <source>
        <dbReference type="PROSITE" id="PS51913"/>
    </source>
</evidence>
<evidence type="ECO:0000256" key="7">
    <source>
        <dbReference type="ARBA" id="ARBA00023015"/>
    </source>
</evidence>
<keyword evidence="5" id="KW-0863">Zinc-finger</keyword>
<evidence type="ECO:0000256" key="3">
    <source>
        <dbReference type="ARBA" id="ARBA00022491"/>
    </source>
</evidence>
<dbReference type="PANTHER" id="PTHR13578:SF20">
    <property type="entry name" value="POLYCOMB PROTEIN ASX"/>
    <property type="match status" value="1"/>
</dbReference>
<comment type="subcellular location">
    <subcellularLocation>
        <location evidence="1">Nucleus</location>
    </subcellularLocation>
</comment>
<keyword evidence="9" id="KW-0539">Nucleus</keyword>
<dbReference type="OrthoDB" id="9348951at2759"/>
<dbReference type="PROSITE" id="PS51916">
    <property type="entry name" value="DEUBAD"/>
    <property type="match status" value="1"/>
</dbReference>
<evidence type="ECO:0008006" key="15">
    <source>
        <dbReference type="Google" id="ProtNLM"/>
    </source>
</evidence>
<dbReference type="InterPro" id="IPR044867">
    <property type="entry name" value="DEUBAD_dom"/>
</dbReference>
<proteinExistence type="inferred from homology"/>
<evidence type="ECO:0000259" key="12">
    <source>
        <dbReference type="PROSITE" id="PS51916"/>
    </source>
</evidence>
<evidence type="ECO:0000256" key="4">
    <source>
        <dbReference type="ARBA" id="ARBA00022723"/>
    </source>
</evidence>
<feature type="compositionally biased region" description="Basic and acidic residues" evidence="10">
    <location>
        <begin position="718"/>
        <end position="733"/>
    </location>
</feature>
<feature type="compositionally biased region" description="Polar residues" evidence="10">
    <location>
        <begin position="276"/>
        <end position="294"/>
    </location>
</feature>
<dbReference type="PANTHER" id="PTHR13578">
    <property type="entry name" value="ADDITIONAL SEX COMBS LIKE PROTEIN ASXL"/>
    <property type="match status" value="1"/>
</dbReference>
<name>A0A913ZYR6_PATMI</name>
<dbReference type="Proteomes" id="UP000887568">
    <property type="component" value="Unplaced"/>
</dbReference>
<keyword evidence="6" id="KW-0862">Zinc</keyword>
<dbReference type="GO" id="GO:0008270">
    <property type="term" value="F:zinc ion binding"/>
    <property type="evidence" value="ECO:0007669"/>
    <property type="project" value="UniProtKB-KW"/>
</dbReference>
<dbReference type="GeneID" id="119728510"/>
<keyword evidence="7" id="KW-0805">Transcription regulation</keyword>
<dbReference type="OMA" id="SCLHAYS"/>
<dbReference type="GO" id="GO:0009887">
    <property type="term" value="P:animal organ morphogenesis"/>
    <property type="evidence" value="ECO:0007669"/>
    <property type="project" value="TreeGrafter"/>
</dbReference>
<dbReference type="InterPro" id="IPR028020">
    <property type="entry name" value="ASX_DEUBAD_dom"/>
</dbReference>
<dbReference type="EnsemblMetazoa" id="XM_038200779.1">
    <property type="protein sequence ID" value="XP_038056707.1"/>
    <property type="gene ID" value="LOC119728510"/>
</dbReference>
<feature type="region of interest" description="Disordered" evidence="10">
    <location>
        <begin position="1015"/>
        <end position="1059"/>
    </location>
</feature>
<feature type="domain" description="DEUBAD" evidence="12">
    <location>
        <begin position="427"/>
        <end position="537"/>
    </location>
</feature>
<organism evidence="13 14">
    <name type="scientific">Patiria miniata</name>
    <name type="common">Bat star</name>
    <name type="synonym">Asterina miniata</name>
    <dbReference type="NCBI Taxonomy" id="46514"/>
    <lineage>
        <taxon>Eukaryota</taxon>
        <taxon>Metazoa</taxon>
        <taxon>Echinodermata</taxon>
        <taxon>Eleutherozoa</taxon>
        <taxon>Asterozoa</taxon>
        <taxon>Asteroidea</taxon>
        <taxon>Valvatacea</taxon>
        <taxon>Valvatida</taxon>
        <taxon>Asterinidae</taxon>
        <taxon>Patiria</taxon>
    </lineage>
</organism>
<evidence type="ECO:0000256" key="8">
    <source>
        <dbReference type="ARBA" id="ARBA00023163"/>
    </source>
</evidence>
<feature type="compositionally biased region" description="Basic residues" evidence="10">
    <location>
        <begin position="207"/>
        <end position="218"/>
    </location>
</feature>
<feature type="compositionally biased region" description="Polar residues" evidence="10">
    <location>
        <begin position="308"/>
        <end position="338"/>
    </location>
</feature>
<evidence type="ECO:0000256" key="5">
    <source>
        <dbReference type="ARBA" id="ARBA00022771"/>
    </source>
</evidence>
<feature type="compositionally biased region" description="Low complexity" evidence="10">
    <location>
        <begin position="662"/>
        <end position="675"/>
    </location>
</feature>
<comment type="similarity">
    <text evidence="2">Belongs to the Asx family.</text>
</comment>
<dbReference type="InterPro" id="IPR026905">
    <property type="entry name" value="ASX-like_PHD"/>
</dbReference>
<feature type="region of interest" description="Disordered" evidence="10">
    <location>
        <begin position="553"/>
        <end position="675"/>
    </location>
</feature>
<feature type="region of interest" description="Disordered" evidence="10">
    <location>
        <begin position="693"/>
        <end position="733"/>
    </location>
</feature>
<protein>
    <recommendedName>
        <fullName evidence="15">Polycomb protein Asx</fullName>
    </recommendedName>
</protein>
<dbReference type="GO" id="GO:0003682">
    <property type="term" value="F:chromatin binding"/>
    <property type="evidence" value="ECO:0007669"/>
    <property type="project" value="TreeGrafter"/>
</dbReference>
<dbReference type="GO" id="GO:0003677">
    <property type="term" value="F:DNA binding"/>
    <property type="evidence" value="ECO:0007669"/>
    <property type="project" value="InterPro"/>
</dbReference>
<evidence type="ECO:0000256" key="2">
    <source>
        <dbReference type="ARBA" id="ARBA00006391"/>
    </source>
</evidence>
<feature type="compositionally biased region" description="Low complexity" evidence="10">
    <location>
        <begin position="694"/>
        <end position="712"/>
    </location>
</feature>
<feature type="compositionally biased region" description="Low complexity" evidence="10">
    <location>
        <begin position="297"/>
        <end position="307"/>
    </location>
</feature>
<dbReference type="GO" id="GO:0045944">
    <property type="term" value="P:positive regulation of transcription by RNA polymerase II"/>
    <property type="evidence" value="ECO:0007669"/>
    <property type="project" value="TreeGrafter"/>
</dbReference>
<feature type="compositionally biased region" description="Polar residues" evidence="10">
    <location>
        <begin position="578"/>
        <end position="587"/>
    </location>
</feature>
<keyword evidence="8" id="KW-0804">Transcription</keyword>
<feature type="region of interest" description="Disordered" evidence="10">
    <location>
        <begin position="158"/>
        <end position="365"/>
    </location>
</feature>